<protein>
    <submittedName>
        <fullName evidence="5">Phage protein</fullName>
    </submittedName>
</protein>
<evidence type="ECO:0000256" key="1">
    <source>
        <dbReference type="ARBA" id="ARBA00022612"/>
    </source>
</evidence>
<keyword evidence="1" id="KW-1188">Viral release from host cell</keyword>
<keyword evidence="2" id="KW-0175">Coiled coil</keyword>
<dbReference type="eggNOG" id="COG5283">
    <property type="taxonomic scope" value="Bacteria"/>
</dbReference>
<dbReference type="Proteomes" id="UP000006230">
    <property type="component" value="Unassembled WGS sequence"/>
</dbReference>
<organism evidence="5 6">
    <name type="scientific">Salipiger bermudensis (strain DSM 26914 / JCM 13377 / KCTC 12554 / HTCC2601)</name>
    <name type="common">Pelagibaca bermudensis</name>
    <dbReference type="NCBI Taxonomy" id="314265"/>
    <lineage>
        <taxon>Bacteria</taxon>
        <taxon>Pseudomonadati</taxon>
        <taxon>Pseudomonadota</taxon>
        <taxon>Alphaproteobacteria</taxon>
        <taxon>Rhodobacterales</taxon>
        <taxon>Roseobacteraceae</taxon>
        <taxon>Salipiger</taxon>
    </lineage>
</organism>
<dbReference type="Gene3D" id="3.30.1380.10">
    <property type="match status" value="1"/>
</dbReference>
<gene>
    <name evidence="5" type="ORF">R2601_24005</name>
</gene>
<dbReference type="OrthoDB" id="7756983at2"/>
<proteinExistence type="predicted"/>
<comment type="caution">
    <text evidence="5">The sequence shown here is derived from an EMBL/GenBank/DDBJ whole genome shotgun (WGS) entry which is preliminary data.</text>
</comment>
<feature type="non-terminal residue" evidence="5">
    <location>
        <position position="1"/>
    </location>
</feature>
<evidence type="ECO:0000256" key="2">
    <source>
        <dbReference type="SAM" id="Coils"/>
    </source>
</evidence>
<dbReference type="RefSeq" id="WP_007800194.1">
    <property type="nucleotide sequence ID" value="NZ_DS022276.1"/>
</dbReference>
<accession>Q0FH00</accession>
<dbReference type="InterPro" id="IPR010090">
    <property type="entry name" value="Phage_tape_meas"/>
</dbReference>
<reference evidence="5 6" key="1">
    <citation type="journal article" date="2010" name="J. Bacteriol.">
        <title>Genome sequences of Pelagibaca bermudensis HTCC2601T and Maritimibacter alkaliphilus HTCC2654T, the type strains of two marine Roseobacter genera.</title>
        <authorList>
            <person name="Thrash J.C."/>
            <person name="Cho J.C."/>
            <person name="Ferriera S."/>
            <person name="Johnson J."/>
            <person name="Vergin K.L."/>
            <person name="Giovannoni S.J."/>
        </authorList>
    </citation>
    <scope>NUCLEOTIDE SEQUENCE [LARGE SCALE GENOMIC DNA]</scope>
    <source>
        <strain evidence="6">DSM 26914 / JCM 13377 / KCTC 12554 / HTCC2601</strain>
    </source>
</reference>
<dbReference type="PANTHER" id="PTHR37813">
    <property type="entry name" value="FELS-2 PROPHAGE PROTEIN"/>
    <property type="match status" value="1"/>
</dbReference>
<evidence type="ECO:0000313" key="6">
    <source>
        <dbReference type="Proteomes" id="UP000006230"/>
    </source>
</evidence>
<feature type="domain" description="Phage tail tape measure protein" evidence="4">
    <location>
        <begin position="1"/>
        <end position="192"/>
    </location>
</feature>
<dbReference type="AlphaFoldDB" id="Q0FH00"/>
<name>Q0FH00_SALBH</name>
<evidence type="ECO:0000259" key="3">
    <source>
        <dbReference type="Pfam" id="PF08291"/>
    </source>
</evidence>
<dbReference type="STRING" id="314265.R2601_24005"/>
<dbReference type="InterPro" id="IPR013230">
    <property type="entry name" value="Peptidase_M15A_C"/>
</dbReference>
<feature type="domain" description="Peptidase M15A C-terminal" evidence="3">
    <location>
        <begin position="692"/>
        <end position="777"/>
    </location>
</feature>
<dbReference type="NCBIfam" id="TIGR01760">
    <property type="entry name" value="tape_meas_TP901"/>
    <property type="match status" value="1"/>
</dbReference>
<feature type="coiled-coil region" evidence="2">
    <location>
        <begin position="377"/>
        <end position="444"/>
    </location>
</feature>
<evidence type="ECO:0000259" key="4">
    <source>
        <dbReference type="Pfam" id="PF10145"/>
    </source>
</evidence>
<dbReference type="InterPro" id="IPR009045">
    <property type="entry name" value="Zn_M74/Hedgehog-like"/>
</dbReference>
<dbReference type="EMBL" id="AATQ01000087">
    <property type="protein sequence ID" value="EAU43466.1"/>
    <property type="molecule type" value="Genomic_DNA"/>
</dbReference>
<dbReference type="Pfam" id="PF10145">
    <property type="entry name" value="PhageMin_Tail"/>
    <property type="match status" value="1"/>
</dbReference>
<sequence length="1164" mass="122781">TTAFTATQSAQAIEVLAKNGLDVTTILGGALDSSISLAGALGSEVAPAADLVTDLMQQFGLEADKLPEIVDRVTGAAFTSKFGFDDLRLAIAQAGGVAGTTGVEIEEFLTVLSATASSFASGSDAGTSFKTFLQRLTPESAKAAGVMKDLDLQFFDAQGNMRTMAEIAQELQDGLAGLSEEARNEALKTVFGTDAIRTAAALAKQGAEGIRDLSSAIGEISAQEQAEVRLRGLDGALKELAAAWEALNLEAVENGGLDLAEEAVRRVTDALRYLTENFELVEEVVERVANALTVYLVGRGMTLVVAKAVAVRAALIEIAGAASGVGTAAGRAAAPMMRFGVAARALTGIMGGPLSLAITAGSLIAFGIDTDVAADAVERAETAATRAASALDAYQEASRRAAEEQRGLGGQVSETTQNMLNQSRAALEQARADLEQTYGEARGAMAGSFWDGDGIDDFVGSLERYRPKDGVADYLQPLADELRNDFLASLAEVGEAFQAGTMRANDFLEEFDRLRGVGSNLEPVRDRLIEIRENGSALVGNGMVSELAEAAREAGLFGEQLAAIEAASSEAEMSSAVDDLVRALTEALEAGKVLRDEGLSGFRENITELAGVEEQLGLIHDQLSANHEMAEDLKADRPFDETGDSARVAAEEIERLNRVYGEYQAGRAAAPKPVDMRPWEQPRSQFDPTNMDPATVRALAVLEQASVKTFNITSDYRSPDENDAAGGAKKSQHMHGRAFDIDVSDMSIDERLELIKLARSVAGFGGVGVYSNSLHFDTGAERAWGPDYTSGSVPAWAAEAVGMYGRGSSAGATTTDDLDAQAEALERVVAIGRDQLEQLRLEADLAGRTVEEQARLTFQYEAVKRAKEAGIEPETALAEDGRRLIEVIDEQAAAYGRLMAAREQEEATAEGIARSTEQAAADVEAWKGQISGAFDNLKPGGAGVEAFWDDLTSMILDKLWSLALDPIWDQLAQLMDQAFSGFGGGISFGAAAGGAATGGYSASASAMTSGGLYRNGGLMLPKRAEGGGFRDVPRAQGKLEGLGGKRQDNLLFWGSRGEFMQPADAVDHYGVEFMEAIRTMRLPKRADGGGFVDAPSSAGGGRSSPASAPEITINNYGAKVSTRRTSGGGLDLDVEQAIDDYFDSGRGNKAMRRNYAIRPTPKGS</sequence>
<keyword evidence="6" id="KW-1185">Reference proteome</keyword>
<evidence type="ECO:0000313" key="5">
    <source>
        <dbReference type="EMBL" id="EAU43466.1"/>
    </source>
</evidence>
<dbReference type="HOGENOM" id="CLU_274813_0_0_5"/>
<dbReference type="SUPFAM" id="SSF55166">
    <property type="entry name" value="Hedgehog/DD-peptidase"/>
    <property type="match status" value="1"/>
</dbReference>
<dbReference type="Pfam" id="PF08291">
    <property type="entry name" value="Peptidase_M15_3"/>
    <property type="match status" value="1"/>
</dbReference>
<dbReference type="PANTHER" id="PTHR37813:SF1">
    <property type="entry name" value="FELS-2 PROPHAGE PROTEIN"/>
    <property type="match status" value="1"/>
</dbReference>
<dbReference type="eggNOG" id="COG3108">
    <property type="taxonomic scope" value="Bacteria"/>
</dbReference>